<comment type="caution">
    <text evidence="3">The sequence shown here is derived from an EMBL/GenBank/DDBJ whole genome shotgun (WGS) entry which is preliminary data.</text>
</comment>
<evidence type="ECO:0000259" key="2">
    <source>
        <dbReference type="Pfam" id="PF12146"/>
    </source>
</evidence>
<name>A0A6M0QW43_9RHOB</name>
<accession>A0A6M0QW43</accession>
<dbReference type="InterPro" id="IPR029058">
    <property type="entry name" value="AB_hydrolase_fold"/>
</dbReference>
<dbReference type="RefSeq" id="WP_164627211.1">
    <property type="nucleotide sequence ID" value="NZ_JAAIVJ010000010.1"/>
</dbReference>
<keyword evidence="1 3" id="KW-0378">Hydrolase</keyword>
<dbReference type="Proteomes" id="UP000477782">
    <property type="component" value="Unassembled WGS sequence"/>
</dbReference>
<dbReference type="Pfam" id="PF12146">
    <property type="entry name" value="Hydrolase_4"/>
    <property type="match status" value="1"/>
</dbReference>
<dbReference type="GO" id="GO:0004553">
    <property type="term" value="F:hydrolase activity, hydrolyzing O-glycosyl compounds"/>
    <property type="evidence" value="ECO:0007669"/>
    <property type="project" value="TreeGrafter"/>
</dbReference>
<organism evidence="3 4">
    <name type="scientific">Tabrizicola oligotrophica</name>
    <dbReference type="NCBI Taxonomy" id="2710650"/>
    <lineage>
        <taxon>Bacteria</taxon>
        <taxon>Pseudomonadati</taxon>
        <taxon>Pseudomonadota</taxon>
        <taxon>Alphaproteobacteria</taxon>
        <taxon>Rhodobacterales</taxon>
        <taxon>Paracoccaceae</taxon>
        <taxon>Tabrizicola</taxon>
    </lineage>
</organism>
<dbReference type="PANTHER" id="PTHR16138:SF7">
    <property type="entry name" value="PALMITOYL-PROTEIN THIOESTERASE ABHD10, MITOCHONDRIAL"/>
    <property type="match status" value="1"/>
</dbReference>
<keyword evidence="4" id="KW-1185">Reference proteome</keyword>
<dbReference type="GO" id="GO:0102390">
    <property type="term" value="F:mycophenolic acid acyl-glucuronide esterase activity"/>
    <property type="evidence" value="ECO:0007669"/>
    <property type="project" value="UniProtKB-EC"/>
</dbReference>
<dbReference type="PANTHER" id="PTHR16138">
    <property type="entry name" value="MYCOPHENOLIC ACID ACYL-GLUCURONIDE ESTERASE, MITOCHONDRIAL"/>
    <property type="match status" value="1"/>
</dbReference>
<dbReference type="AlphaFoldDB" id="A0A6M0QW43"/>
<dbReference type="Gene3D" id="3.40.50.1820">
    <property type="entry name" value="alpha/beta hydrolase"/>
    <property type="match status" value="1"/>
</dbReference>
<evidence type="ECO:0000256" key="1">
    <source>
        <dbReference type="ARBA" id="ARBA00022801"/>
    </source>
</evidence>
<feature type="domain" description="Serine aminopeptidase S33" evidence="2">
    <location>
        <begin position="39"/>
        <end position="227"/>
    </location>
</feature>
<dbReference type="SUPFAM" id="SSF53474">
    <property type="entry name" value="alpha/beta-Hydrolases"/>
    <property type="match status" value="1"/>
</dbReference>
<proteinExistence type="predicted"/>
<dbReference type="InterPro" id="IPR052382">
    <property type="entry name" value="ABHD10_acyl-thioesterase"/>
</dbReference>
<evidence type="ECO:0000313" key="4">
    <source>
        <dbReference type="Proteomes" id="UP000477782"/>
    </source>
</evidence>
<sequence length="248" mass="26881">MPDWFTTPDGRKLAFHQTRGQGLGVVFLGGFRSDMTGTKAAHLQAWAETSGRAFLRFDYSGHGQSSGRFEEGCIGDWFADARAIIEGLTTGPQVLVGSSMGGWISLLVARALPHRVAGLVGIAAAPDFTQDLMWDSYPEAEQQALKAQGWRAEPSAYSEDPYVVTLKLIEDGAQHLVLRKPLALPFPVRLLQGTADVDVPPSVALRLLDHATSPDLQLTLVKGADHRFSTPECLDLMVRAIAEVSDNV</sequence>
<evidence type="ECO:0000313" key="3">
    <source>
        <dbReference type="EMBL" id="NEY91617.1"/>
    </source>
</evidence>
<reference evidence="3 4" key="1">
    <citation type="submission" date="2020-02" db="EMBL/GenBank/DDBJ databases">
        <authorList>
            <person name="Chen W.-M."/>
        </authorList>
    </citation>
    <scope>NUCLEOTIDE SEQUENCE [LARGE SCALE GENOMIC DNA]</scope>
    <source>
        <strain evidence="3 4">KMS-5</strain>
    </source>
</reference>
<gene>
    <name evidence="3" type="ORF">G4Z14_15055</name>
</gene>
<dbReference type="GO" id="GO:0008474">
    <property type="term" value="F:palmitoyl-(protein) hydrolase activity"/>
    <property type="evidence" value="ECO:0007669"/>
    <property type="project" value="UniProtKB-EC"/>
</dbReference>
<dbReference type="EMBL" id="JAAIVJ010000010">
    <property type="protein sequence ID" value="NEY91617.1"/>
    <property type="molecule type" value="Genomic_DNA"/>
</dbReference>
<protein>
    <submittedName>
        <fullName evidence="3">Alpha/beta hydrolase</fullName>
    </submittedName>
</protein>
<dbReference type="InterPro" id="IPR022742">
    <property type="entry name" value="Hydrolase_4"/>
</dbReference>